<feature type="compositionally biased region" description="Low complexity" evidence="3">
    <location>
        <begin position="239"/>
        <end position="252"/>
    </location>
</feature>
<evidence type="ECO:0000256" key="1">
    <source>
        <dbReference type="ARBA" id="ARBA00022860"/>
    </source>
</evidence>
<feature type="compositionally biased region" description="Basic and acidic residues" evidence="3">
    <location>
        <begin position="267"/>
        <end position="296"/>
    </location>
</feature>
<organism evidence="4 5">
    <name type="scientific">Dorcoceras hygrometricum</name>
    <dbReference type="NCBI Taxonomy" id="472368"/>
    <lineage>
        <taxon>Eukaryota</taxon>
        <taxon>Viridiplantae</taxon>
        <taxon>Streptophyta</taxon>
        <taxon>Embryophyta</taxon>
        <taxon>Tracheophyta</taxon>
        <taxon>Spermatophyta</taxon>
        <taxon>Magnoliopsida</taxon>
        <taxon>eudicotyledons</taxon>
        <taxon>Gunneridae</taxon>
        <taxon>Pentapetalae</taxon>
        <taxon>asterids</taxon>
        <taxon>lamiids</taxon>
        <taxon>Lamiales</taxon>
        <taxon>Gesneriaceae</taxon>
        <taxon>Didymocarpoideae</taxon>
        <taxon>Trichosporeae</taxon>
        <taxon>Loxocarpinae</taxon>
        <taxon>Dorcoceras</taxon>
    </lineage>
</organism>
<accession>A0A2Z7D7J6</accession>
<gene>
    <name evidence="4" type="ORF">F511_21475</name>
</gene>
<evidence type="ECO:0000256" key="3">
    <source>
        <dbReference type="SAM" id="MobiDB-lite"/>
    </source>
</evidence>
<evidence type="ECO:0000313" key="5">
    <source>
        <dbReference type="Proteomes" id="UP000250235"/>
    </source>
</evidence>
<dbReference type="AlphaFoldDB" id="A0A2Z7D7J6"/>
<sequence length="296" mass="33520">MGYSHLQVLLLPPEYSASDKSNGHNKEGLGRGSSVSANGTSEGDHKQIRVQKMAATRIQTAYRAHSARKTYRQMKGMTRFKDLVQSDSVKKQASTTLRHLHSWSRIQAQVRARRVHMVTQGRLRQKNLENKMKLDAKLHDLEVDWSGGSETMDEALARIHQREEAAVKRERAMAYAFSHQWRANSNPNFGSGNYELGKENWGWSWMDRWIAARPWESRVAIPPSPKKAPSRQESKTPKSKTPPTIKTSVKVKLISPNAKAATRSRKLSYEASEKTSDPKVNAKAEDGETKNERDES</sequence>
<evidence type="ECO:0000313" key="4">
    <source>
        <dbReference type="EMBL" id="KZV53218.1"/>
    </source>
</evidence>
<dbReference type="PANTHER" id="PTHR32295">
    <property type="entry name" value="IQ-DOMAIN 5-RELATED"/>
    <property type="match status" value="1"/>
</dbReference>
<dbReference type="OrthoDB" id="1923765at2759"/>
<proteinExistence type="inferred from homology"/>
<feature type="region of interest" description="Disordered" evidence="3">
    <location>
        <begin position="15"/>
        <end position="47"/>
    </location>
</feature>
<comment type="similarity">
    <text evidence="2">Belongs to the IQD family.</text>
</comment>
<dbReference type="Proteomes" id="UP000250235">
    <property type="component" value="Unassembled WGS sequence"/>
</dbReference>
<name>A0A2Z7D7J6_9LAMI</name>
<dbReference type="EMBL" id="KQ990520">
    <property type="protein sequence ID" value="KZV53218.1"/>
    <property type="molecule type" value="Genomic_DNA"/>
</dbReference>
<dbReference type="PANTHER" id="PTHR32295:SF93">
    <property type="entry name" value="PROTEIN IQ-DOMAIN 9"/>
    <property type="match status" value="1"/>
</dbReference>
<protein>
    <submittedName>
        <fullName evidence="4">Protein IQ-DOMAIN 1</fullName>
    </submittedName>
</protein>
<feature type="region of interest" description="Disordered" evidence="3">
    <location>
        <begin position="220"/>
        <end position="296"/>
    </location>
</feature>
<evidence type="ECO:0000256" key="2">
    <source>
        <dbReference type="ARBA" id="ARBA00024341"/>
    </source>
</evidence>
<reference evidence="4 5" key="1">
    <citation type="journal article" date="2015" name="Proc. Natl. Acad. Sci. U.S.A.">
        <title>The resurrection genome of Boea hygrometrica: A blueprint for survival of dehydration.</title>
        <authorList>
            <person name="Xiao L."/>
            <person name="Yang G."/>
            <person name="Zhang L."/>
            <person name="Yang X."/>
            <person name="Zhao S."/>
            <person name="Ji Z."/>
            <person name="Zhou Q."/>
            <person name="Hu M."/>
            <person name="Wang Y."/>
            <person name="Chen M."/>
            <person name="Xu Y."/>
            <person name="Jin H."/>
            <person name="Xiao X."/>
            <person name="Hu G."/>
            <person name="Bao F."/>
            <person name="Hu Y."/>
            <person name="Wan P."/>
            <person name="Li L."/>
            <person name="Deng X."/>
            <person name="Kuang T."/>
            <person name="Xiang C."/>
            <person name="Zhu J.K."/>
            <person name="Oliver M.J."/>
            <person name="He Y."/>
        </authorList>
    </citation>
    <scope>NUCLEOTIDE SEQUENCE [LARGE SCALE GENOMIC DNA]</scope>
    <source>
        <strain evidence="5">cv. XS01</strain>
    </source>
</reference>
<keyword evidence="5" id="KW-1185">Reference proteome</keyword>
<dbReference type="PROSITE" id="PS50096">
    <property type="entry name" value="IQ"/>
    <property type="match status" value="1"/>
</dbReference>
<keyword evidence="1" id="KW-0112">Calmodulin-binding</keyword>
<dbReference type="GO" id="GO:0005516">
    <property type="term" value="F:calmodulin binding"/>
    <property type="evidence" value="ECO:0007669"/>
    <property type="project" value="UniProtKB-KW"/>
</dbReference>